<gene>
    <name evidence="2" type="ORF">SKAU_G00051410</name>
</gene>
<evidence type="ECO:0000313" key="3">
    <source>
        <dbReference type="Proteomes" id="UP001152622"/>
    </source>
</evidence>
<feature type="region of interest" description="Disordered" evidence="1">
    <location>
        <begin position="57"/>
        <end position="148"/>
    </location>
</feature>
<keyword evidence="3" id="KW-1185">Reference proteome</keyword>
<dbReference type="AlphaFoldDB" id="A0A9Q1G3J4"/>
<reference evidence="2" key="1">
    <citation type="journal article" date="2023" name="Science">
        <title>Genome structures resolve the early diversification of teleost fishes.</title>
        <authorList>
            <person name="Parey E."/>
            <person name="Louis A."/>
            <person name="Montfort J."/>
            <person name="Bouchez O."/>
            <person name="Roques C."/>
            <person name="Iampietro C."/>
            <person name="Lluch J."/>
            <person name="Castinel A."/>
            <person name="Donnadieu C."/>
            <person name="Desvignes T."/>
            <person name="Floi Bucao C."/>
            <person name="Jouanno E."/>
            <person name="Wen M."/>
            <person name="Mejri S."/>
            <person name="Dirks R."/>
            <person name="Jansen H."/>
            <person name="Henkel C."/>
            <person name="Chen W.J."/>
            <person name="Zahm M."/>
            <person name="Cabau C."/>
            <person name="Klopp C."/>
            <person name="Thompson A.W."/>
            <person name="Robinson-Rechavi M."/>
            <person name="Braasch I."/>
            <person name="Lecointre G."/>
            <person name="Bobe J."/>
            <person name="Postlethwait J.H."/>
            <person name="Berthelot C."/>
            <person name="Roest Crollius H."/>
            <person name="Guiguen Y."/>
        </authorList>
    </citation>
    <scope>NUCLEOTIDE SEQUENCE</scope>
    <source>
        <strain evidence="2">WJC10195</strain>
    </source>
</reference>
<name>A0A9Q1G3J4_SYNKA</name>
<dbReference type="Proteomes" id="UP001152622">
    <property type="component" value="Chromosome 2"/>
</dbReference>
<feature type="compositionally biased region" description="Pro residues" evidence="1">
    <location>
        <begin position="66"/>
        <end position="78"/>
    </location>
</feature>
<evidence type="ECO:0000256" key="1">
    <source>
        <dbReference type="SAM" id="MobiDB-lite"/>
    </source>
</evidence>
<proteinExistence type="predicted"/>
<dbReference type="EMBL" id="JAINUF010000002">
    <property type="protein sequence ID" value="KAJ8374561.1"/>
    <property type="molecule type" value="Genomic_DNA"/>
</dbReference>
<feature type="compositionally biased region" description="Basic residues" evidence="1">
    <location>
        <begin position="136"/>
        <end position="148"/>
    </location>
</feature>
<sequence length="148" mass="15344">MTNATAAGARSCSGIPEPWFRRAPPARYSVRPSIRSDPPVPLKITAAVSVVRRPCHAASAHGPTPAFLPFPAPPPAPKPAHLTAQECDASPAGMPAAGKPHCQQPEERPGLAGRAARFAGDDANEGSPVRAGGRAGPHHSHSQPRRSI</sequence>
<comment type="caution">
    <text evidence="2">The sequence shown here is derived from an EMBL/GenBank/DDBJ whole genome shotgun (WGS) entry which is preliminary data.</text>
</comment>
<evidence type="ECO:0000313" key="2">
    <source>
        <dbReference type="EMBL" id="KAJ8374561.1"/>
    </source>
</evidence>
<feature type="region of interest" description="Disordered" evidence="1">
    <location>
        <begin position="1"/>
        <end position="40"/>
    </location>
</feature>
<accession>A0A9Q1G3J4</accession>
<organism evidence="2 3">
    <name type="scientific">Synaphobranchus kaupii</name>
    <name type="common">Kaup's arrowtooth eel</name>
    <dbReference type="NCBI Taxonomy" id="118154"/>
    <lineage>
        <taxon>Eukaryota</taxon>
        <taxon>Metazoa</taxon>
        <taxon>Chordata</taxon>
        <taxon>Craniata</taxon>
        <taxon>Vertebrata</taxon>
        <taxon>Euteleostomi</taxon>
        <taxon>Actinopterygii</taxon>
        <taxon>Neopterygii</taxon>
        <taxon>Teleostei</taxon>
        <taxon>Anguilliformes</taxon>
        <taxon>Synaphobranchidae</taxon>
        <taxon>Synaphobranchus</taxon>
    </lineage>
</organism>
<protein>
    <submittedName>
        <fullName evidence="2">Uncharacterized protein</fullName>
    </submittedName>
</protein>